<proteinExistence type="predicted"/>
<dbReference type="EMBL" id="JARBHB010000014">
    <property type="protein sequence ID" value="KAJ8868444.1"/>
    <property type="molecule type" value="Genomic_DNA"/>
</dbReference>
<evidence type="ECO:0000313" key="3">
    <source>
        <dbReference type="Proteomes" id="UP001159363"/>
    </source>
</evidence>
<name>A0ABQ9G7M2_9NEOP</name>
<sequence>MTLPWNGGFSRGTPVSRPCIPPLLRFHLTSPPLALNTSLLTTDQNLSIPSTSPSPCTPPLENQDFYTVVPRVCADCCCRPVPLERPTRRNHRRITIWRTGWHRLVCSAADDTIRLEHRLNVKVTWQTLPAPYSICCHTGLYFFIPSLRCTRPTGPLLKDSPDRERERECVSLLPVCGVERAPLLRRDHNLNQRTPTEEGPAQTCRQHLPENNSCIRVRYHVAFFTRPSSLRCVGYNSSPLDHESAGVDTNALIAFVTTSYRLFTTSMPSKWRQEDILLTEYGVDEFRGENMLALMDLKHAEEKTLGEAQRRQSRANAHSHGASTDYSVGGGRAPRKHAKQAASTTFPIYENPRETRGPPLWKASSLATRSPRVLFHYSPYTLANSGSIPDGVASGFSHVRIVMDDVAGRQVFWGISLFPRPFIPALLHTRLAFGLVGSQDLCAKSRPNLFTHLEIQLLLTRTDFSVVERKCIPTTKQ</sequence>
<dbReference type="Proteomes" id="UP001159363">
    <property type="component" value="Chromosome 13"/>
</dbReference>
<comment type="caution">
    <text evidence="2">The sequence shown here is derived from an EMBL/GenBank/DDBJ whole genome shotgun (WGS) entry which is preliminary data.</text>
</comment>
<gene>
    <name evidence="2" type="ORF">PR048_029960</name>
</gene>
<reference evidence="2 3" key="1">
    <citation type="submission" date="2023-02" db="EMBL/GenBank/DDBJ databases">
        <title>LHISI_Scaffold_Assembly.</title>
        <authorList>
            <person name="Stuart O.P."/>
            <person name="Cleave R."/>
            <person name="Magrath M.J.L."/>
            <person name="Mikheyev A.S."/>
        </authorList>
    </citation>
    <scope>NUCLEOTIDE SEQUENCE [LARGE SCALE GENOMIC DNA]</scope>
    <source>
        <strain evidence="2">Daus_M_001</strain>
        <tissue evidence="2">Leg muscle</tissue>
    </source>
</reference>
<keyword evidence="3" id="KW-1185">Reference proteome</keyword>
<feature type="region of interest" description="Disordered" evidence="1">
    <location>
        <begin position="304"/>
        <end position="343"/>
    </location>
</feature>
<protein>
    <submittedName>
        <fullName evidence="2">Uncharacterized protein</fullName>
    </submittedName>
</protein>
<evidence type="ECO:0000313" key="2">
    <source>
        <dbReference type="EMBL" id="KAJ8868444.1"/>
    </source>
</evidence>
<organism evidence="2 3">
    <name type="scientific">Dryococelus australis</name>
    <dbReference type="NCBI Taxonomy" id="614101"/>
    <lineage>
        <taxon>Eukaryota</taxon>
        <taxon>Metazoa</taxon>
        <taxon>Ecdysozoa</taxon>
        <taxon>Arthropoda</taxon>
        <taxon>Hexapoda</taxon>
        <taxon>Insecta</taxon>
        <taxon>Pterygota</taxon>
        <taxon>Neoptera</taxon>
        <taxon>Polyneoptera</taxon>
        <taxon>Phasmatodea</taxon>
        <taxon>Verophasmatodea</taxon>
        <taxon>Anareolatae</taxon>
        <taxon>Phasmatidae</taxon>
        <taxon>Eurycanthinae</taxon>
        <taxon>Dryococelus</taxon>
    </lineage>
</organism>
<accession>A0ABQ9G7M2</accession>
<evidence type="ECO:0000256" key="1">
    <source>
        <dbReference type="SAM" id="MobiDB-lite"/>
    </source>
</evidence>